<dbReference type="OMA" id="SPAYEDY"/>
<keyword evidence="4" id="KW-1185">Reference proteome</keyword>
<dbReference type="STRING" id="13333.W1P8M9"/>
<dbReference type="Gene3D" id="2.60.40.150">
    <property type="entry name" value="C2 domain"/>
    <property type="match status" value="1"/>
</dbReference>
<dbReference type="HOGENOM" id="CLU_027540_0_0_1"/>
<feature type="compositionally biased region" description="Polar residues" evidence="1">
    <location>
        <begin position="194"/>
        <end position="205"/>
    </location>
</feature>
<evidence type="ECO:0000259" key="2">
    <source>
        <dbReference type="PROSITE" id="PS50004"/>
    </source>
</evidence>
<dbReference type="InterPro" id="IPR035892">
    <property type="entry name" value="C2_domain_sf"/>
</dbReference>
<dbReference type="KEGG" id="atr:18432430"/>
<evidence type="ECO:0000313" key="4">
    <source>
        <dbReference type="Proteomes" id="UP000017836"/>
    </source>
</evidence>
<dbReference type="PANTHER" id="PTHR32246:SF143">
    <property type="entry name" value="CALCIUM-DEPENDENT LIPID-BINDING (CALB DOMAIN) FAMILY PROTEIN"/>
    <property type="match status" value="1"/>
</dbReference>
<dbReference type="CDD" id="cd04051">
    <property type="entry name" value="C2_SRC2_like"/>
    <property type="match status" value="1"/>
</dbReference>
<dbReference type="PANTHER" id="PTHR32246">
    <property type="entry name" value="INGRESSION PROTEIN FIC1"/>
    <property type="match status" value="1"/>
</dbReference>
<dbReference type="Proteomes" id="UP000017836">
    <property type="component" value="Unassembled WGS sequence"/>
</dbReference>
<reference evidence="4" key="1">
    <citation type="journal article" date="2013" name="Science">
        <title>The Amborella genome and the evolution of flowering plants.</title>
        <authorList>
            <consortium name="Amborella Genome Project"/>
        </authorList>
    </citation>
    <scope>NUCLEOTIDE SEQUENCE [LARGE SCALE GENOMIC DNA]</scope>
</reference>
<evidence type="ECO:0000313" key="3">
    <source>
        <dbReference type="EMBL" id="ERN04273.1"/>
    </source>
</evidence>
<dbReference type="PROSITE" id="PS50004">
    <property type="entry name" value="C2"/>
    <property type="match status" value="1"/>
</dbReference>
<dbReference type="AlphaFoldDB" id="W1P8M9"/>
<dbReference type="Pfam" id="PF00168">
    <property type="entry name" value="C2"/>
    <property type="match status" value="1"/>
</dbReference>
<dbReference type="SUPFAM" id="SSF49562">
    <property type="entry name" value="C2 domain (Calcium/lipid-binding domain, CaLB)"/>
    <property type="match status" value="1"/>
</dbReference>
<dbReference type="InterPro" id="IPR044750">
    <property type="entry name" value="C2_SRC2/BAP"/>
</dbReference>
<evidence type="ECO:0000256" key="1">
    <source>
        <dbReference type="SAM" id="MobiDB-lite"/>
    </source>
</evidence>
<gene>
    <name evidence="3" type="ORF">AMTR_s00077p00167680</name>
</gene>
<feature type="domain" description="C2" evidence="2">
    <location>
        <begin position="4"/>
        <end position="126"/>
    </location>
</feature>
<feature type="region of interest" description="Disordered" evidence="1">
    <location>
        <begin position="187"/>
        <end position="236"/>
    </location>
</feature>
<organism evidence="3 4">
    <name type="scientific">Amborella trichopoda</name>
    <dbReference type="NCBI Taxonomy" id="13333"/>
    <lineage>
        <taxon>Eukaryota</taxon>
        <taxon>Viridiplantae</taxon>
        <taxon>Streptophyta</taxon>
        <taxon>Embryophyta</taxon>
        <taxon>Tracheophyta</taxon>
        <taxon>Spermatophyta</taxon>
        <taxon>Magnoliopsida</taxon>
        <taxon>Amborellales</taxon>
        <taxon>Amborellaceae</taxon>
        <taxon>Amborella</taxon>
    </lineage>
</organism>
<proteinExistence type="predicted"/>
<accession>W1P8M9</accession>
<dbReference type="InterPro" id="IPR000008">
    <property type="entry name" value="C2_dom"/>
</dbReference>
<protein>
    <recommendedName>
        <fullName evidence="2">C2 domain-containing protein</fullName>
    </recommendedName>
</protein>
<dbReference type="OrthoDB" id="1909968at2759"/>
<dbReference type="eggNOG" id="ENOG502QRJ2">
    <property type="taxonomic scope" value="Eukaryota"/>
</dbReference>
<dbReference type="Gramene" id="ERN04273">
    <property type="protein sequence ID" value="ERN04273"/>
    <property type="gene ID" value="AMTR_s00077p00167680"/>
</dbReference>
<dbReference type="GO" id="GO:0006952">
    <property type="term" value="P:defense response"/>
    <property type="evidence" value="ECO:0007669"/>
    <property type="project" value="InterPro"/>
</dbReference>
<dbReference type="SMART" id="SM00239">
    <property type="entry name" value="C2"/>
    <property type="match status" value="1"/>
</dbReference>
<name>W1P8M9_AMBTC</name>
<sequence length="355" mass="39072">MAPQRPAPRAPDPRAPDPSLHLLELNIISAQDIHPATQAMHPYAVAWVHRDHKLSTRTDPQGHTEPTWNDKFIFRVTETFLRSDTAAVTIQIFTHRPCCVFPDPLIGTVRVLVGNLLSAQSHAPGYSGMRFTALQVRRPSGRPQGILNLGITLLDPALRSMPLYVQATSALGYQDLMGQTRILRRSKSAYPSEPASSTIWTNSPGPSELSVGEPNKLKPQSNPSSPPIKPMTTPRTELTPIGEEFYPAEVGSSVLEDWSVASSGGKEELKLKLERWRMELPPIYDPPGFASIGRNPTRRDNGRGGPLGCFKGMDDDLQAGCECSIFCGLNPRKKNVTSKIHLSPSDVNMTRSMRI</sequence>
<dbReference type="EMBL" id="KI394293">
    <property type="protein sequence ID" value="ERN04273.1"/>
    <property type="molecule type" value="Genomic_DNA"/>
</dbReference>